<dbReference type="Pfam" id="PF02092">
    <property type="entry name" value="tRNA_synt_2f"/>
    <property type="match status" value="1"/>
</dbReference>
<dbReference type="PROSITE" id="PS50861">
    <property type="entry name" value="AA_TRNA_LIGASE_II_GLYAB"/>
    <property type="match status" value="1"/>
</dbReference>
<dbReference type="HAMAP" id="MF_00255">
    <property type="entry name" value="Gly_tRNA_synth_beta"/>
    <property type="match status" value="1"/>
</dbReference>
<evidence type="ECO:0000313" key="14">
    <source>
        <dbReference type="EMBL" id="TGG87942.1"/>
    </source>
</evidence>
<dbReference type="InterPro" id="IPR006194">
    <property type="entry name" value="Gly-tRNA-synth_heterodimer"/>
</dbReference>
<dbReference type="Pfam" id="PF05746">
    <property type="entry name" value="DALR_1"/>
    <property type="match status" value="1"/>
</dbReference>
<keyword evidence="8 10" id="KW-0030">Aminoacyl-tRNA synthetase</keyword>
<dbReference type="NCBIfam" id="TIGR00211">
    <property type="entry name" value="glyS"/>
    <property type="match status" value="1"/>
</dbReference>
<dbReference type="InterPro" id="IPR008909">
    <property type="entry name" value="DALR_anticod-bd"/>
</dbReference>
<feature type="domain" description="DALR anticodon binding" evidence="12">
    <location>
        <begin position="572"/>
        <end position="666"/>
    </location>
</feature>
<evidence type="ECO:0000259" key="12">
    <source>
        <dbReference type="Pfam" id="PF05746"/>
    </source>
</evidence>
<dbReference type="Proteomes" id="UP000199322">
    <property type="component" value="Unassembled WGS sequence"/>
</dbReference>
<organism evidence="13 15">
    <name type="scientific">Geotoga petraea</name>
    <dbReference type="NCBI Taxonomy" id="28234"/>
    <lineage>
        <taxon>Bacteria</taxon>
        <taxon>Thermotogati</taxon>
        <taxon>Thermotogota</taxon>
        <taxon>Thermotogae</taxon>
        <taxon>Petrotogales</taxon>
        <taxon>Petrotogaceae</taxon>
        <taxon>Geotoga</taxon>
    </lineage>
</organism>
<dbReference type="OrthoDB" id="9775440at2"/>
<evidence type="ECO:0000256" key="7">
    <source>
        <dbReference type="ARBA" id="ARBA00022917"/>
    </source>
</evidence>
<keyword evidence="7 10" id="KW-0648">Protein biosynthesis</keyword>
<dbReference type="GO" id="GO:0006426">
    <property type="term" value="P:glycyl-tRNA aminoacylation"/>
    <property type="evidence" value="ECO:0007669"/>
    <property type="project" value="UniProtKB-UniRule"/>
</dbReference>
<feature type="coiled-coil region" evidence="11">
    <location>
        <begin position="212"/>
        <end position="241"/>
    </location>
</feature>
<keyword evidence="4 10" id="KW-0436">Ligase</keyword>
<evidence type="ECO:0000256" key="9">
    <source>
        <dbReference type="ARBA" id="ARBA00047937"/>
    </source>
</evidence>
<evidence type="ECO:0000256" key="11">
    <source>
        <dbReference type="SAM" id="Coils"/>
    </source>
</evidence>
<comment type="catalytic activity">
    <reaction evidence="9 10">
        <text>tRNA(Gly) + glycine + ATP = glycyl-tRNA(Gly) + AMP + diphosphate</text>
        <dbReference type="Rhea" id="RHEA:16013"/>
        <dbReference type="Rhea" id="RHEA-COMP:9664"/>
        <dbReference type="Rhea" id="RHEA-COMP:9683"/>
        <dbReference type="ChEBI" id="CHEBI:30616"/>
        <dbReference type="ChEBI" id="CHEBI:33019"/>
        <dbReference type="ChEBI" id="CHEBI:57305"/>
        <dbReference type="ChEBI" id="CHEBI:78442"/>
        <dbReference type="ChEBI" id="CHEBI:78522"/>
        <dbReference type="ChEBI" id="CHEBI:456215"/>
        <dbReference type="EC" id="6.1.1.14"/>
    </reaction>
</comment>
<keyword evidence="3 10" id="KW-0963">Cytoplasm</keyword>
<dbReference type="PANTHER" id="PTHR30075">
    <property type="entry name" value="GLYCYL-TRNA SYNTHETASE"/>
    <property type="match status" value="1"/>
</dbReference>
<keyword evidence="5 10" id="KW-0547">Nucleotide-binding</keyword>
<protein>
    <recommendedName>
        <fullName evidence="10">Glycine--tRNA ligase beta subunit</fullName>
        <ecNumber evidence="10">6.1.1.14</ecNumber>
    </recommendedName>
    <alternativeName>
        <fullName evidence="10">Glycyl-tRNA synthetase beta subunit</fullName>
        <shortName evidence="10">GlyRS</shortName>
    </alternativeName>
</protein>
<evidence type="ECO:0000256" key="4">
    <source>
        <dbReference type="ARBA" id="ARBA00022598"/>
    </source>
</evidence>
<dbReference type="GO" id="GO:0005524">
    <property type="term" value="F:ATP binding"/>
    <property type="evidence" value="ECO:0007669"/>
    <property type="project" value="UniProtKB-UniRule"/>
</dbReference>
<keyword evidence="6 10" id="KW-0067">ATP-binding</keyword>
<keyword evidence="15" id="KW-1185">Reference proteome</keyword>
<evidence type="ECO:0000256" key="1">
    <source>
        <dbReference type="ARBA" id="ARBA00004496"/>
    </source>
</evidence>
<dbReference type="STRING" id="28234.SAMN04488588_1760"/>
<dbReference type="InterPro" id="IPR015944">
    <property type="entry name" value="Gly-tRNA-synth_bsu"/>
</dbReference>
<evidence type="ECO:0000313" key="16">
    <source>
        <dbReference type="Proteomes" id="UP000297288"/>
    </source>
</evidence>
<evidence type="ECO:0000313" key="13">
    <source>
        <dbReference type="EMBL" id="SDC76520.1"/>
    </source>
</evidence>
<proteinExistence type="inferred from homology"/>
<name>A0A1G6P8C4_9BACT</name>
<dbReference type="SUPFAM" id="SSF109604">
    <property type="entry name" value="HD-domain/PDEase-like"/>
    <property type="match status" value="1"/>
</dbReference>
<evidence type="ECO:0000313" key="15">
    <source>
        <dbReference type="Proteomes" id="UP000199322"/>
    </source>
</evidence>
<dbReference type="PANTHER" id="PTHR30075:SF2">
    <property type="entry name" value="GLYCINE--TRNA LIGASE, CHLOROPLASTIC_MITOCHONDRIAL 2"/>
    <property type="match status" value="1"/>
</dbReference>
<reference evidence="13 15" key="1">
    <citation type="submission" date="2016-10" db="EMBL/GenBank/DDBJ databases">
        <authorList>
            <person name="de Groot N.N."/>
        </authorList>
    </citation>
    <scope>NUCLEOTIDE SEQUENCE [LARGE SCALE GENOMIC DNA]</scope>
    <source>
        <strain evidence="13 15">WG14</strain>
    </source>
</reference>
<dbReference type="GO" id="GO:0004814">
    <property type="term" value="F:arginine-tRNA ligase activity"/>
    <property type="evidence" value="ECO:0007669"/>
    <property type="project" value="InterPro"/>
</dbReference>
<dbReference type="EMBL" id="FMYV01000007">
    <property type="protein sequence ID" value="SDC76520.1"/>
    <property type="molecule type" value="Genomic_DNA"/>
</dbReference>
<dbReference type="RefSeq" id="WP_091404925.1">
    <property type="nucleotide sequence ID" value="NZ_FMYV01000007.1"/>
</dbReference>
<accession>A0A1G6P8C4</accession>
<gene>
    <name evidence="10" type="primary">glyS</name>
    <name evidence="14" type="ORF">E4650_06265</name>
    <name evidence="13" type="ORF">SAMN04488588_1760</name>
</gene>
<dbReference type="EC" id="6.1.1.14" evidence="10"/>
<evidence type="ECO:0000256" key="8">
    <source>
        <dbReference type="ARBA" id="ARBA00023146"/>
    </source>
</evidence>
<evidence type="ECO:0000256" key="2">
    <source>
        <dbReference type="ARBA" id="ARBA00008226"/>
    </source>
</evidence>
<comment type="subunit">
    <text evidence="10">Tetramer of two alpha and two beta subunits.</text>
</comment>
<evidence type="ECO:0000256" key="6">
    <source>
        <dbReference type="ARBA" id="ARBA00022840"/>
    </source>
</evidence>
<dbReference type="EMBL" id="SRME01000003">
    <property type="protein sequence ID" value="TGG87942.1"/>
    <property type="molecule type" value="Genomic_DNA"/>
</dbReference>
<comment type="similarity">
    <text evidence="2 10">Belongs to the class-II aminoacyl-tRNA synthetase family.</text>
</comment>
<comment type="subcellular location">
    <subcellularLocation>
        <location evidence="1 10">Cytoplasm</location>
    </subcellularLocation>
</comment>
<dbReference type="GO" id="GO:0005829">
    <property type="term" value="C:cytosol"/>
    <property type="evidence" value="ECO:0007669"/>
    <property type="project" value="TreeGrafter"/>
</dbReference>
<dbReference type="AlphaFoldDB" id="A0A1G6P8C4"/>
<sequence>MNKAIFEIGVEELPSSEYKNIIDQLKEKLGKIFKDNSLKYENMKTFISPRRFGALIEGFAEKQPDITEEKKGPPKNIAFDKEGNPTKAFQGFLKGAGLTEDDVKYKEINGAEYVVAEIFKPGKSTKEILETEIPKMLKEMTFKKSMKWGKGEFVFVRPVHWIMSKFNNEVLNIKAFGKEASNVSFGHRFFGGKITVETIDDYFTKMKENYVIVDLEERKQIIREQLEKIKLENKLDVEKDEALIEEIAELTEYPTAVIGEFKEKYMSLPQEIITVTVKHHQRSFVAKENGKVSNKYVSFQDGYGREKNVVDGYSRVINARLDDAAFYYEDDLETDLDKRLKELSGVTYHKGLGSYFDKIERMRDLSSYIGDKIGLKNLEKVRRASLLSKIDLTSNVVYEFPEMQGIMGRIYLEKKGEPEEIYMAASEHYRPFDETDDVPKSIESSIVSLSDKVDDIVGYFGIGKIPSGSKDPFALRRKAFGVIKILIENEWDLDLKAIINESSKILKLEYDEEKMEEFISSRLHTILSKSDINSEVINAVLINWNRPIRAFLSGKALNEFINDENFKQFITAFQRVNNISKNHNSTEYSGRNFKEEAEKDLFEKYLDVKPKFEKSIKTMNYKQAINDLIELKSSIDKYFDDVFVMDKHEDIRLNRLGFLKELANLFYEIGDVARLYQG</sequence>
<dbReference type="GO" id="GO:0006420">
    <property type="term" value="P:arginyl-tRNA aminoacylation"/>
    <property type="evidence" value="ECO:0007669"/>
    <property type="project" value="InterPro"/>
</dbReference>
<evidence type="ECO:0000256" key="10">
    <source>
        <dbReference type="HAMAP-Rule" id="MF_00255"/>
    </source>
</evidence>
<reference evidence="14 16" key="2">
    <citation type="submission" date="2019-04" db="EMBL/GenBank/DDBJ databases">
        <title>Draft genome sequence data and analysis of a Fermenting Bacterium, Geotoga petraea strain HO-Geo1, isolated from heavy-oil petroleum reservoir in Russia.</title>
        <authorList>
            <person name="Grouzdev D.S."/>
            <person name="Semenova E.M."/>
            <person name="Sokolova D.S."/>
            <person name="Tourova T.P."/>
            <person name="Poltaraus A.B."/>
            <person name="Nazina T.N."/>
        </authorList>
    </citation>
    <scope>NUCLEOTIDE SEQUENCE [LARGE SCALE GENOMIC DNA]</scope>
    <source>
        <strain evidence="14 16">HO-Geo1</strain>
    </source>
</reference>
<dbReference type="GO" id="GO:0004820">
    <property type="term" value="F:glycine-tRNA ligase activity"/>
    <property type="evidence" value="ECO:0007669"/>
    <property type="project" value="UniProtKB-UniRule"/>
</dbReference>
<keyword evidence="11" id="KW-0175">Coiled coil</keyword>
<evidence type="ECO:0000256" key="3">
    <source>
        <dbReference type="ARBA" id="ARBA00022490"/>
    </source>
</evidence>
<dbReference type="Proteomes" id="UP000297288">
    <property type="component" value="Unassembled WGS sequence"/>
</dbReference>
<evidence type="ECO:0000256" key="5">
    <source>
        <dbReference type="ARBA" id="ARBA00022741"/>
    </source>
</evidence>
<dbReference type="PRINTS" id="PR01045">
    <property type="entry name" value="TRNASYNTHGB"/>
</dbReference>